<feature type="domain" description="HTH tetR-type" evidence="6">
    <location>
        <begin position="8"/>
        <end position="68"/>
    </location>
</feature>
<dbReference type="InterPro" id="IPR036271">
    <property type="entry name" value="Tet_transcr_reg_TetR-rel_C_sf"/>
</dbReference>
<dbReference type="PANTHER" id="PTHR30055">
    <property type="entry name" value="HTH-TYPE TRANSCRIPTIONAL REGULATOR RUTR"/>
    <property type="match status" value="1"/>
</dbReference>
<dbReference type="SUPFAM" id="SSF46689">
    <property type="entry name" value="Homeodomain-like"/>
    <property type="match status" value="1"/>
</dbReference>
<dbReference type="EMBL" id="SJKC01000003">
    <property type="protein sequence ID" value="TCC36474.1"/>
    <property type="molecule type" value="Genomic_DNA"/>
</dbReference>
<dbReference type="GO" id="GO:0000976">
    <property type="term" value="F:transcription cis-regulatory region binding"/>
    <property type="evidence" value="ECO:0007669"/>
    <property type="project" value="TreeGrafter"/>
</dbReference>
<keyword evidence="1" id="KW-0678">Repressor</keyword>
<dbReference type="PANTHER" id="PTHR30055:SF234">
    <property type="entry name" value="HTH-TYPE TRANSCRIPTIONAL REGULATOR BETI"/>
    <property type="match status" value="1"/>
</dbReference>
<feature type="DNA-binding region" description="H-T-H motif" evidence="5">
    <location>
        <begin position="31"/>
        <end position="50"/>
    </location>
</feature>
<dbReference type="InterPro" id="IPR039538">
    <property type="entry name" value="BetI_C"/>
</dbReference>
<dbReference type="GO" id="GO:0003700">
    <property type="term" value="F:DNA-binding transcription factor activity"/>
    <property type="evidence" value="ECO:0007669"/>
    <property type="project" value="TreeGrafter"/>
</dbReference>
<dbReference type="AlphaFoldDB" id="A0A4R0IV96"/>
<evidence type="ECO:0000256" key="4">
    <source>
        <dbReference type="ARBA" id="ARBA00023163"/>
    </source>
</evidence>
<dbReference type="InterPro" id="IPR009057">
    <property type="entry name" value="Homeodomain-like_sf"/>
</dbReference>
<keyword evidence="2" id="KW-0805">Transcription regulation</keyword>
<gene>
    <name evidence="7" type="ORF">E0H92_27990</name>
</gene>
<dbReference type="PROSITE" id="PS50977">
    <property type="entry name" value="HTH_TETR_2"/>
    <property type="match status" value="1"/>
</dbReference>
<protein>
    <submittedName>
        <fullName evidence="7">TetR/AcrR family transcriptional regulator</fullName>
    </submittedName>
</protein>
<proteinExistence type="predicted"/>
<reference evidence="7 8" key="1">
    <citation type="submission" date="2019-02" db="EMBL/GenBank/DDBJ databases">
        <title>Kribbella capetownensis sp. nov. and Kribbella speibonae sp. nov., isolated from soil.</title>
        <authorList>
            <person name="Curtis S.M."/>
            <person name="Norton I."/>
            <person name="Everest G.J."/>
            <person name="Meyers P.R."/>
        </authorList>
    </citation>
    <scope>NUCLEOTIDE SEQUENCE [LARGE SCALE GENOMIC DNA]</scope>
    <source>
        <strain evidence="7 8">YM55</strain>
    </source>
</reference>
<sequence>MPRQVDHVRRRREIVEATLNVLSEAGTRGLSFRAVANEMGGSTTLITHYFPTQRELLDEVTTQVLAGWDDDVKKLDAQEQTPAVRLQALLRWLVPLTEQGLKEERNRIHLLAGQLLGEENRAILQATETKIRELIRNHVTGLVPPDEVERTVELLRITTNGLVLSVLEHPDLWPPERQIAILDWLTDSLGIAPAGAHKPRGHVKAGAVSRS</sequence>
<evidence type="ECO:0000256" key="5">
    <source>
        <dbReference type="PROSITE-ProRule" id="PRU00335"/>
    </source>
</evidence>
<evidence type="ECO:0000313" key="8">
    <source>
        <dbReference type="Proteomes" id="UP000294225"/>
    </source>
</evidence>
<comment type="caution">
    <text evidence="7">The sequence shown here is derived from an EMBL/GenBank/DDBJ whole genome shotgun (WGS) entry which is preliminary data.</text>
</comment>
<evidence type="ECO:0000313" key="7">
    <source>
        <dbReference type="EMBL" id="TCC36474.1"/>
    </source>
</evidence>
<dbReference type="Proteomes" id="UP000294225">
    <property type="component" value="Unassembled WGS sequence"/>
</dbReference>
<dbReference type="InterPro" id="IPR050109">
    <property type="entry name" value="HTH-type_TetR-like_transc_reg"/>
</dbReference>
<keyword evidence="3 5" id="KW-0238">DNA-binding</keyword>
<accession>A0A4R0IV96</accession>
<organism evidence="7 8">
    <name type="scientific">Kribbella speibonae</name>
    <dbReference type="NCBI Taxonomy" id="1572660"/>
    <lineage>
        <taxon>Bacteria</taxon>
        <taxon>Bacillati</taxon>
        <taxon>Actinomycetota</taxon>
        <taxon>Actinomycetes</taxon>
        <taxon>Propionibacteriales</taxon>
        <taxon>Kribbellaceae</taxon>
        <taxon>Kribbella</taxon>
    </lineage>
</organism>
<dbReference type="InterPro" id="IPR001647">
    <property type="entry name" value="HTH_TetR"/>
</dbReference>
<dbReference type="Pfam" id="PF00440">
    <property type="entry name" value="TetR_N"/>
    <property type="match status" value="1"/>
</dbReference>
<name>A0A4R0IV96_9ACTN</name>
<evidence type="ECO:0000259" key="6">
    <source>
        <dbReference type="PROSITE" id="PS50977"/>
    </source>
</evidence>
<dbReference type="Gene3D" id="1.10.357.10">
    <property type="entry name" value="Tetracycline Repressor, domain 2"/>
    <property type="match status" value="1"/>
</dbReference>
<evidence type="ECO:0000256" key="2">
    <source>
        <dbReference type="ARBA" id="ARBA00023015"/>
    </source>
</evidence>
<dbReference type="SUPFAM" id="SSF48498">
    <property type="entry name" value="Tetracyclin repressor-like, C-terminal domain"/>
    <property type="match status" value="1"/>
</dbReference>
<dbReference type="RefSeq" id="WP_131498299.1">
    <property type="nucleotide sequence ID" value="NZ_SJKC01000003.1"/>
</dbReference>
<evidence type="ECO:0000256" key="3">
    <source>
        <dbReference type="ARBA" id="ARBA00023125"/>
    </source>
</evidence>
<keyword evidence="4" id="KW-0804">Transcription</keyword>
<evidence type="ECO:0000256" key="1">
    <source>
        <dbReference type="ARBA" id="ARBA00022491"/>
    </source>
</evidence>
<dbReference type="Pfam" id="PF13977">
    <property type="entry name" value="TetR_C_6"/>
    <property type="match status" value="1"/>
</dbReference>